<name>A0A4R4EIW0_9BACL</name>
<feature type="domain" description="GyrI-like small molecule binding" evidence="1">
    <location>
        <begin position="18"/>
        <end position="198"/>
    </location>
</feature>
<dbReference type="EMBL" id="SKFG01000006">
    <property type="protein sequence ID" value="TCZ78291.1"/>
    <property type="molecule type" value="Genomic_DNA"/>
</dbReference>
<gene>
    <name evidence="2" type="ORF">E0485_09245</name>
</gene>
<evidence type="ECO:0000259" key="1">
    <source>
        <dbReference type="Pfam" id="PF06445"/>
    </source>
</evidence>
<dbReference type="InterPro" id="IPR029442">
    <property type="entry name" value="GyrI-like"/>
</dbReference>
<dbReference type="RefSeq" id="WP_132417729.1">
    <property type="nucleotide sequence ID" value="NZ_SKFG01000006.1"/>
</dbReference>
<comment type="caution">
    <text evidence="2">The sequence shown here is derived from an EMBL/GenBank/DDBJ whole genome shotgun (WGS) entry which is preliminary data.</text>
</comment>
<evidence type="ECO:0000313" key="2">
    <source>
        <dbReference type="EMBL" id="TCZ78291.1"/>
    </source>
</evidence>
<dbReference type="Proteomes" id="UP000295418">
    <property type="component" value="Unassembled WGS sequence"/>
</dbReference>
<dbReference type="Pfam" id="PF06445">
    <property type="entry name" value="GyrI-like"/>
    <property type="match status" value="1"/>
</dbReference>
<dbReference type="AlphaFoldDB" id="A0A4R4EIW0"/>
<dbReference type="SUPFAM" id="SSF55136">
    <property type="entry name" value="Probable bacterial effector-binding domain"/>
    <property type="match status" value="1"/>
</dbReference>
<evidence type="ECO:0000313" key="3">
    <source>
        <dbReference type="Proteomes" id="UP000295418"/>
    </source>
</evidence>
<dbReference type="InterPro" id="IPR008319">
    <property type="entry name" value="GyrI-like_CCH_Lin2189-like"/>
</dbReference>
<reference evidence="2 3" key="1">
    <citation type="submission" date="2019-03" db="EMBL/GenBank/DDBJ databases">
        <authorList>
            <person name="Kim M.K.M."/>
        </authorList>
    </citation>
    <scope>NUCLEOTIDE SEQUENCE [LARGE SCALE GENOMIC DNA]</scope>
    <source>
        <strain evidence="2 3">18JY21-1</strain>
    </source>
</reference>
<protein>
    <recommendedName>
        <fullName evidence="1">GyrI-like small molecule binding domain-containing protein</fullName>
    </recommendedName>
</protein>
<dbReference type="Gene3D" id="3.20.80.10">
    <property type="entry name" value="Regulatory factor, effector binding domain"/>
    <property type="match status" value="1"/>
</dbReference>
<dbReference type="InterPro" id="IPR011256">
    <property type="entry name" value="Reg_factor_effector_dom_sf"/>
</dbReference>
<keyword evidence="3" id="KW-1185">Reference proteome</keyword>
<sequence>MKYEWKKHAKDLYLPARTPQLVNVPKLPFFMIKGEGDPNKDAFLEKVGVLYSLAYAVKMLPKKGITPAGYYDYTVFPLEGIWDLSEEGRQAKQWDKSQLVYTIMIRQPDYLNQALADEVLQMVSNKSPNPLLNQIEFSYVEDGLCVQMLHLGSYDNEPESFKLMNEFCNENSLKKKTYTHREIYLSDARKVAPEKLKTVLRYQISKESK</sequence>
<organism evidence="2 3">
    <name type="scientific">Paenibacillus albiflavus</name>
    <dbReference type="NCBI Taxonomy" id="2545760"/>
    <lineage>
        <taxon>Bacteria</taxon>
        <taxon>Bacillati</taxon>
        <taxon>Bacillota</taxon>
        <taxon>Bacilli</taxon>
        <taxon>Bacillales</taxon>
        <taxon>Paenibacillaceae</taxon>
        <taxon>Paenibacillus</taxon>
    </lineage>
</organism>
<dbReference type="OrthoDB" id="4772335at2"/>
<proteinExistence type="predicted"/>
<dbReference type="PIRSF" id="PIRSF031644">
    <property type="entry name" value="UCP031644"/>
    <property type="match status" value="1"/>
</dbReference>
<accession>A0A4R4EIW0</accession>